<organism evidence="2 3">
    <name type="scientific">Solibaculum mannosilyticum</name>
    <dbReference type="NCBI Taxonomy" id="2780922"/>
    <lineage>
        <taxon>Bacteria</taxon>
        <taxon>Bacillati</taxon>
        <taxon>Bacillota</taxon>
        <taxon>Clostridia</taxon>
        <taxon>Eubacteriales</taxon>
        <taxon>Oscillospiraceae</taxon>
        <taxon>Solibaculum</taxon>
    </lineage>
</organism>
<dbReference type="RefSeq" id="WP_215532807.1">
    <property type="nucleotide sequence ID" value="NZ_AP023321.1"/>
</dbReference>
<proteinExistence type="predicted"/>
<sequence>MKNTDYWRSRMGQVMSSELDNADRVCADIRKVYREAAKSLQDDIRAWYSKFAKDNQISYSAAKKRLQAGELEEFRWTVEEYIRRGQENGISADWERQLKNASARVHISRLEALQIQCYQHAYEASCNLLDKLQALLHKIYANMYYRNCFEVQKGIGQGSPFAHITTSVIDKILSKPWTDDGIEFSARIWSDRAKLVSQLRTKLPQSLIRGEPPERLAQQMAKLFDTSQSNALNLIQTESAHFANQAQSDSFAELGIDEYEIIVALDDATCPICGDMDGRKFKLSDEQPGINSPVFHPRCRCCKAPVVDDLIGERIARNAKSKTYYVPANMPYKEWRHKYVD</sequence>
<dbReference type="EMBL" id="AP023321">
    <property type="protein sequence ID" value="BCI60630.1"/>
    <property type="molecule type" value="Genomic_DNA"/>
</dbReference>
<name>A0A7I8D1F0_9FIRM</name>
<accession>A0A7I8D1F0</accession>
<evidence type="ECO:0000313" key="3">
    <source>
        <dbReference type="Proteomes" id="UP000593890"/>
    </source>
</evidence>
<dbReference type="AlphaFoldDB" id="A0A7I8D1F0"/>
<dbReference type="KEGG" id="sman:C12CBH8_12690"/>
<evidence type="ECO:0000259" key="1">
    <source>
        <dbReference type="Pfam" id="PF04233"/>
    </source>
</evidence>
<keyword evidence="3" id="KW-1185">Reference proteome</keyword>
<dbReference type="Proteomes" id="UP000593890">
    <property type="component" value="Chromosome"/>
</dbReference>
<dbReference type="NCBIfam" id="TIGR01641">
    <property type="entry name" value="phageSPP1_gp7"/>
    <property type="match status" value="1"/>
</dbReference>
<reference evidence="3" key="1">
    <citation type="submission" date="2020-07" db="EMBL/GenBank/DDBJ databases">
        <title>Complete genome sequencing of Clostridia bacterium strain 12CBH8.</title>
        <authorList>
            <person name="Sakamoto M."/>
            <person name="Murakami T."/>
            <person name="Mori H."/>
        </authorList>
    </citation>
    <scope>NUCLEOTIDE SEQUENCE [LARGE SCALE GENOMIC DNA]</scope>
    <source>
        <strain evidence="3">12CBH8</strain>
    </source>
</reference>
<dbReference type="InterPro" id="IPR006528">
    <property type="entry name" value="Phage_head_morphogenesis_dom"/>
</dbReference>
<dbReference type="Pfam" id="PF04233">
    <property type="entry name" value="Phage_Mu_F"/>
    <property type="match status" value="1"/>
</dbReference>
<protein>
    <recommendedName>
        <fullName evidence="1">Phage head morphogenesis domain-containing protein</fullName>
    </recommendedName>
</protein>
<evidence type="ECO:0000313" key="2">
    <source>
        <dbReference type="EMBL" id="BCI60630.1"/>
    </source>
</evidence>
<feature type="domain" description="Phage head morphogenesis" evidence="1">
    <location>
        <begin position="198"/>
        <end position="301"/>
    </location>
</feature>
<gene>
    <name evidence="2" type="ORF">C12CBH8_12690</name>
</gene>